<dbReference type="InterPro" id="IPR032812">
    <property type="entry name" value="SbsA_Ig"/>
</dbReference>
<evidence type="ECO:0000259" key="8">
    <source>
        <dbReference type="Pfam" id="PF13205"/>
    </source>
</evidence>
<gene>
    <name evidence="9" type="primary">cel28a</name>
</gene>
<feature type="domain" description="SbsA Ig-like" evidence="8">
    <location>
        <begin position="44"/>
        <end position="142"/>
    </location>
</feature>
<dbReference type="GO" id="GO:0005576">
    <property type="term" value="C:extracellular region"/>
    <property type="evidence" value="ECO:0007669"/>
    <property type="project" value="TreeGrafter"/>
</dbReference>
<accession>X5CIW4</accession>
<dbReference type="Pfam" id="PF13205">
    <property type="entry name" value="Big_5"/>
    <property type="match status" value="1"/>
</dbReference>
<dbReference type="InterPro" id="IPR001547">
    <property type="entry name" value="Glyco_hydro_5"/>
</dbReference>
<keyword evidence="2" id="KW-0378">Hydrolase</keyword>
<dbReference type="AlphaFoldDB" id="X5CIW4"/>
<reference evidence="9" key="2">
    <citation type="journal article" date="2016" name="World J. Microbiol. Biotechnol.">
        <title>Isolation and characterization of a non-specific endoglucanase from a metagenomic library of goat rumen.</title>
        <authorList>
            <person name="Cheng J."/>
            <person name="Huang S."/>
            <person name="Jiang H."/>
            <person name="Zhang Y."/>
            <person name="Li L."/>
            <person name="Wang J."/>
            <person name="Fan C."/>
        </authorList>
    </citation>
    <scope>NUCLEOTIDE SEQUENCE</scope>
</reference>
<dbReference type="InterPro" id="IPR017853">
    <property type="entry name" value="GH"/>
</dbReference>
<keyword evidence="4" id="KW-0326">Glycosidase</keyword>
<keyword evidence="1" id="KW-0732">Signal</keyword>
<evidence type="ECO:0000259" key="7">
    <source>
        <dbReference type="Pfam" id="PF00150"/>
    </source>
</evidence>
<evidence type="ECO:0000256" key="4">
    <source>
        <dbReference type="ARBA" id="ARBA00023295"/>
    </source>
</evidence>
<protein>
    <submittedName>
        <fullName evidence="9">Cellulase</fullName>
    </submittedName>
</protein>
<dbReference type="Gene3D" id="3.20.20.80">
    <property type="entry name" value="Glycosidases"/>
    <property type="match status" value="1"/>
</dbReference>
<dbReference type="GO" id="GO:0009251">
    <property type="term" value="P:glucan catabolic process"/>
    <property type="evidence" value="ECO:0007669"/>
    <property type="project" value="TreeGrafter"/>
</dbReference>
<dbReference type="BRENDA" id="3.2.1.4">
    <property type="organism ID" value="9547"/>
</dbReference>
<keyword evidence="3" id="KW-0119">Carbohydrate metabolism</keyword>
<feature type="region of interest" description="Disordered" evidence="6">
    <location>
        <begin position="25"/>
        <end position="57"/>
    </location>
</feature>
<dbReference type="Pfam" id="PF00150">
    <property type="entry name" value="Cellulase"/>
    <property type="match status" value="1"/>
</dbReference>
<evidence type="ECO:0000256" key="1">
    <source>
        <dbReference type="ARBA" id="ARBA00022729"/>
    </source>
</evidence>
<evidence type="ECO:0000256" key="6">
    <source>
        <dbReference type="SAM" id="MobiDB-lite"/>
    </source>
</evidence>
<dbReference type="EMBL" id="KJ174462">
    <property type="protein sequence ID" value="AHW46443.1"/>
    <property type="molecule type" value="Genomic_DNA"/>
</dbReference>
<dbReference type="InterPro" id="IPR050386">
    <property type="entry name" value="Glycosyl_hydrolase_5"/>
</dbReference>
<dbReference type="SUPFAM" id="SSF51445">
    <property type="entry name" value="(Trans)glycosidases"/>
    <property type="match status" value="1"/>
</dbReference>
<evidence type="ECO:0000256" key="3">
    <source>
        <dbReference type="ARBA" id="ARBA00023277"/>
    </source>
</evidence>
<keyword evidence="5" id="KW-0624">Polysaccharide degradation</keyword>
<proteinExistence type="predicted"/>
<feature type="compositionally biased region" description="Gly residues" evidence="6">
    <location>
        <begin position="29"/>
        <end position="42"/>
    </location>
</feature>
<evidence type="ECO:0000313" key="9">
    <source>
        <dbReference type="EMBL" id="AHW46443.1"/>
    </source>
</evidence>
<dbReference type="PANTHER" id="PTHR31297">
    <property type="entry name" value="GLUCAN ENDO-1,6-BETA-GLUCOSIDASE B"/>
    <property type="match status" value="1"/>
</dbReference>
<reference evidence="9" key="1">
    <citation type="submission" date="2014-01" db="EMBL/GenBank/DDBJ databases">
        <authorList>
            <person name="Zuccon D."/>
        </authorList>
    </citation>
    <scope>NUCLEOTIDE SEQUENCE</scope>
</reference>
<sequence>MKKLMNILAVLGLLVATLSCGGDDSSSSGGSGSGGSGGGGTVGTAPKVTSTTPANGAKDLEVGTVDVTVSFDQAFTVSATIAEKITASSGTTISSVAKSGNNVTFKATCNEYSSTVAITIAAGAVKSTGGLENEAYSFSYTTKAKPETPSYDNDATALTKKLGWGWNLGNHFDTSSGQDGKHPEWGYWDKATPTAQLYERLKAAGASTVRIGVTWGNYQNTTNWEIESAYMAEVKQNVDWAEAAGLNVIINMHHDEYWLDIKTAALNSTVNDNIKTRIAATWKQIATTFKDKGDFLFFETFNEIQDGNWGWGANLTDGGKQYNVLNEWNQTAVDAIRETGGNNATRWIGVPAYASSPSFALENSFKLPTDAANHIMVSVHFYDPNTFTLTPEDNGGKSEWGHTAASGKYQDGSNEEHVVDVFSKLQAKYIANNIPVYIGEYGCVMHTSNRSNQFREYYLEYVCRAAHEYGMPLCIWDNNSTGGGNEHHGYFNHNNGLYLNSLESLVQTMIKAATSDDASYTLESIYNKAPK</sequence>
<dbReference type="GO" id="GO:0008422">
    <property type="term" value="F:beta-glucosidase activity"/>
    <property type="evidence" value="ECO:0007669"/>
    <property type="project" value="TreeGrafter"/>
</dbReference>
<evidence type="ECO:0000256" key="2">
    <source>
        <dbReference type="ARBA" id="ARBA00022801"/>
    </source>
</evidence>
<dbReference type="PROSITE" id="PS51257">
    <property type="entry name" value="PROKAR_LIPOPROTEIN"/>
    <property type="match status" value="1"/>
</dbReference>
<dbReference type="PANTHER" id="PTHR31297:SF41">
    <property type="entry name" value="ENDOGLUCANASE, PUTATIVE (AFU_ORTHOLOGUE AFUA_5G01830)-RELATED"/>
    <property type="match status" value="1"/>
</dbReference>
<evidence type="ECO:0000256" key="5">
    <source>
        <dbReference type="ARBA" id="ARBA00023326"/>
    </source>
</evidence>
<organism evidence="9">
    <name type="scientific">uncultured microorganism</name>
    <dbReference type="NCBI Taxonomy" id="358574"/>
    <lineage>
        <taxon>unclassified sequences</taxon>
        <taxon>environmental samples</taxon>
    </lineage>
</organism>
<name>X5CIW4_9ZZZZ</name>
<feature type="domain" description="Glycoside hydrolase family 5" evidence="7">
    <location>
        <begin position="183"/>
        <end position="480"/>
    </location>
</feature>